<dbReference type="RefSeq" id="XP_022332267.1">
    <property type="nucleotide sequence ID" value="XM_022476559.1"/>
</dbReference>
<keyword evidence="1" id="KW-1185">Reference proteome</keyword>
<dbReference type="RefSeq" id="XP_022332268.1">
    <property type="nucleotide sequence ID" value="XM_022476560.1"/>
</dbReference>
<dbReference type="GeneID" id="111129982"/>
<dbReference type="Proteomes" id="UP000694844">
    <property type="component" value="Chromosome 4"/>
</dbReference>
<gene>
    <name evidence="2 3" type="primary">LOC111129982</name>
</gene>
<evidence type="ECO:0000313" key="1">
    <source>
        <dbReference type="Proteomes" id="UP000694844"/>
    </source>
</evidence>
<protein>
    <submittedName>
        <fullName evidence="2 3">Uncharacterized protein LOC111129982</fullName>
    </submittedName>
</protein>
<sequence length="437" mass="49424">MSLSNVSEQSDWEVPSISKRSKLERTVDDDCSNCQTNMASELDERIFTYVSDSDTLDFAKFGFLKLGPLCNASESCSFTEATCNFKTVRNENNLALILEFSQLFSRGITLLSDVKNNKRELEQHELEAIKLLDSFFKDKDKHEQSLNKVLRGHQTEDEKKGFSETEIRVALAEHLLGKLAPGKSYVVDRRLKKKGKCRCGYDFCKSNPVFGSTGVGHEEVWHGFIDIMFSSHYGVPETAAVFTNETLDSTTLSCPFDDLDCDDQNEEGSLGGKTISEVKLSRTGAESQAIAQTIVFSFIQRKRHPQFSNFFIPNILISPNSFRIIMYDAVNDILICSLPLSIFQSYPSKSFEIASIIILWMVLHYRIFCDGIDVSLIKKADIEIKSIQANFKERANEKLDFYVNRPKFGVQGFPIVQRESLPSFESLSLGVHILPKK</sequence>
<dbReference type="AlphaFoldDB" id="A0A8B8DVM6"/>
<dbReference type="OrthoDB" id="6152990at2759"/>
<organism evidence="1 2">
    <name type="scientific">Crassostrea virginica</name>
    <name type="common">Eastern oyster</name>
    <dbReference type="NCBI Taxonomy" id="6565"/>
    <lineage>
        <taxon>Eukaryota</taxon>
        <taxon>Metazoa</taxon>
        <taxon>Spiralia</taxon>
        <taxon>Lophotrochozoa</taxon>
        <taxon>Mollusca</taxon>
        <taxon>Bivalvia</taxon>
        <taxon>Autobranchia</taxon>
        <taxon>Pteriomorphia</taxon>
        <taxon>Ostreida</taxon>
        <taxon>Ostreoidea</taxon>
        <taxon>Ostreidae</taxon>
        <taxon>Crassostrea</taxon>
    </lineage>
</organism>
<accession>A0A8B8DVM6</accession>
<proteinExistence type="predicted"/>
<reference evidence="2 3" key="1">
    <citation type="submission" date="2025-04" db="UniProtKB">
        <authorList>
            <consortium name="RefSeq"/>
        </authorList>
    </citation>
    <scope>IDENTIFICATION</scope>
    <source>
        <tissue evidence="2 3">Whole sample</tissue>
    </source>
</reference>
<name>A0A8B8DVM6_CRAVI</name>
<evidence type="ECO:0000313" key="3">
    <source>
        <dbReference type="RefSeq" id="XP_022332268.1"/>
    </source>
</evidence>
<evidence type="ECO:0000313" key="2">
    <source>
        <dbReference type="RefSeq" id="XP_022332267.1"/>
    </source>
</evidence>
<dbReference type="KEGG" id="cvn:111129982"/>